<dbReference type="Proteomes" id="UP000294843">
    <property type="component" value="Unassembled WGS sequence"/>
</dbReference>
<evidence type="ECO:0000313" key="3">
    <source>
        <dbReference type="Proteomes" id="UP000294843"/>
    </source>
</evidence>
<proteinExistence type="predicted"/>
<gene>
    <name evidence="2" type="ORF">ERX55_04345</name>
</gene>
<dbReference type="AlphaFoldDB" id="A0A4R6C0L6"/>
<evidence type="ECO:0000313" key="2">
    <source>
        <dbReference type="EMBL" id="TDM14653.1"/>
    </source>
</evidence>
<keyword evidence="1" id="KW-0812">Transmembrane</keyword>
<dbReference type="OrthoDB" id="2418257at2"/>
<evidence type="ECO:0000256" key="1">
    <source>
        <dbReference type="SAM" id="Phobius"/>
    </source>
</evidence>
<dbReference type="EMBL" id="SCWF01000003">
    <property type="protein sequence ID" value="TDM14653.1"/>
    <property type="molecule type" value="Genomic_DNA"/>
</dbReference>
<comment type="caution">
    <text evidence="2">The sequence shown here is derived from an EMBL/GenBank/DDBJ whole genome shotgun (WGS) entry which is preliminary data.</text>
</comment>
<dbReference type="RefSeq" id="WP_133451381.1">
    <property type="nucleotide sequence ID" value="NZ_CP128470.1"/>
</dbReference>
<keyword evidence="1" id="KW-1133">Transmembrane helix</keyword>
<evidence type="ECO:0008006" key="4">
    <source>
        <dbReference type="Google" id="ProtNLM"/>
    </source>
</evidence>
<protein>
    <recommendedName>
        <fullName evidence="4">DUF1146 domain-containing protein</fullName>
    </recommendedName>
</protein>
<keyword evidence="3" id="KW-1185">Reference proteome</keyword>
<reference evidence="2 3" key="1">
    <citation type="submission" date="2019-01" db="EMBL/GenBank/DDBJ databases">
        <title>Draft genome sequences of the type strains of six Macrococcus species.</title>
        <authorList>
            <person name="Mazhar S."/>
            <person name="Altermann E."/>
            <person name="Hill C."/>
            <person name="Mcauliffe O."/>
        </authorList>
    </citation>
    <scope>NUCLEOTIDE SEQUENCE [LARGE SCALE GENOMIC DNA]</scope>
    <source>
        <strain evidence="2 3">ATCC 51825</strain>
    </source>
</reference>
<sequence>MIITLILLIGLCVWIYYCNQRVISFLKAGEDRSALIWLYTAIVTAVLIVGVLVFSMRQALISLLDVFYHH</sequence>
<keyword evidence="1" id="KW-0472">Membrane</keyword>
<feature type="transmembrane region" description="Helical" evidence="1">
    <location>
        <begin position="36"/>
        <end position="54"/>
    </location>
</feature>
<name>A0A4R6C0L6_9STAP</name>
<organism evidence="2 3">
    <name type="scientific">Macrococcus bovicus</name>
    <dbReference type="NCBI Taxonomy" id="69968"/>
    <lineage>
        <taxon>Bacteria</taxon>
        <taxon>Bacillati</taxon>
        <taxon>Bacillota</taxon>
        <taxon>Bacilli</taxon>
        <taxon>Bacillales</taxon>
        <taxon>Staphylococcaceae</taxon>
        <taxon>Macrococcus</taxon>
    </lineage>
</organism>
<accession>A0A4R6C0L6</accession>